<dbReference type="PANTHER" id="PTHR33021">
    <property type="entry name" value="BLUE COPPER PROTEIN"/>
    <property type="match status" value="1"/>
</dbReference>
<dbReference type="Pfam" id="PF02298">
    <property type="entry name" value="Cu_bind_like"/>
    <property type="match status" value="1"/>
</dbReference>
<protein>
    <recommendedName>
        <fullName evidence="10">Phytocyanin domain-containing protein</fullName>
    </recommendedName>
</protein>
<evidence type="ECO:0000313" key="11">
    <source>
        <dbReference type="EnsemblPlants" id="Kaladp0024s0679.1.v1.1"/>
    </source>
</evidence>
<proteinExistence type="inferred from homology"/>
<reference evidence="11" key="1">
    <citation type="submission" date="2021-01" db="UniProtKB">
        <authorList>
            <consortium name="EnsemblPlants"/>
        </authorList>
    </citation>
    <scope>IDENTIFICATION</scope>
</reference>
<accession>A0A7N0T7H8</accession>
<dbReference type="GO" id="GO:0005886">
    <property type="term" value="C:plasma membrane"/>
    <property type="evidence" value="ECO:0007669"/>
    <property type="project" value="UniProtKB-SubCell"/>
</dbReference>
<keyword evidence="4" id="KW-0472">Membrane</keyword>
<keyword evidence="12" id="KW-1185">Reference proteome</keyword>
<dbReference type="InterPro" id="IPR039391">
    <property type="entry name" value="Phytocyanin-like"/>
</dbReference>
<evidence type="ECO:0000256" key="9">
    <source>
        <dbReference type="SAM" id="SignalP"/>
    </source>
</evidence>
<evidence type="ECO:0000259" key="10">
    <source>
        <dbReference type="PROSITE" id="PS51485"/>
    </source>
</evidence>
<evidence type="ECO:0000256" key="2">
    <source>
        <dbReference type="ARBA" id="ARBA00022622"/>
    </source>
</evidence>
<dbReference type="AlphaFoldDB" id="A0A7N0T7H8"/>
<dbReference type="PROSITE" id="PS51485">
    <property type="entry name" value="PHYTOCYANIN"/>
    <property type="match status" value="1"/>
</dbReference>
<feature type="domain" description="Phytocyanin" evidence="10">
    <location>
        <begin position="26"/>
        <end position="128"/>
    </location>
</feature>
<keyword evidence="2" id="KW-0336">GPI-anchor</keyword>
<dbReference type="Gramene" id="Kaladp0024s0679.1.v1.1">
    <property type="protein sequence ID" value="Kaladp0024s0679.1.v1.1"/>
    <property type="gene ID" value="Kaladp0024s0679.v1.1"/>
</dbReference>
<evidence type="ECO:0000256" key="5">
    <source>
        <dbReference type="ARBA" id="ARBA00023157"/>
    </source>
</evidence>
<dbReference type="Gene3D" id="2.60.40.420">
    <property type="entry name" value="Cupredoxins - blue copper proteins"/>
    <property type="match status" value="1"/>
</dbReference>
<organism evidence="11 12">
    <name type="scientific">Kalanchoe fedtschenkoi</name>
    <name type="common">Lavender scallops</name>
    <name type="synonym">South American air plant</name>
    <dbReference type="NCBI Taxonomy" id="63787"/>
    <lineage>
        <taxon>Eukaryota</taxon>
        <taxon>Viridiplantae</taxon>
        <taxon>Streptophyta</taxon>
        <taxon>Embryophyta</taxon>
        <taxon>Tracheophyta</taxon>
        <taxon>Spermatophyta</taxon>
        <taxon>Magnoliopsida</taxon>
        <taxon>eudicotyledons</taxon>
        <taxon>Gunneridae</taxon>
        <taxon>Pentapetalae</taxon>
        <taxon>Saxifragales</taxon>
        <taxon>Crassulaceae</taxon>
        <taxon>Kalanchoe</taxon>
    </lineage>
</organism>
<dbReference type="InterPro" id="IPR008972">
    <property type="entry name" value="Cupredoxin"/>
</dbReference>
<dbReference type="GO" id="GO:0098552">
    <property type="term" value="C:side of membrane"/>
    <property type="evidence" value="ECO:0007669"/>
    <property type="project" value="UniProtKB-KW"/>
</dbReference>
<keyword evidence="6" id="KW-0325">Glycoprotein</keyword>
<keyword evidence="7" id="KW-0449">Lipoprotein</keyword>
<evidence type="ECO:0000256" key="7">
    <source>
        <dbReference type="ARBA" id="ARBA00023288"/>
    </source>
</evidence>
<dbReference type="GO" id="GO:0009055">
    <property type="term" value="F:electron transfer activity"/>
    <property type="evidence" value="ECO:0007669"/>
    <property type="project" value="InterPro"/>
</dbReference>
<feature type="signal peptide" evidence="9">
    <location>
        <begin position="1"/>
        <end position="20"/>
    </location>
</feature>
<evidence type="ECO:0000256" key="8">
    <source>
        <dbReference type="ARBA" id="ARBA00035011"/>
    </source>
</evidence>
<evidence type="ECO:0000256" key="4">
    <source>
        <dbReference type="ARBA" id="ARBA00023136"/>
    </source>
</evidence>
<dbReference type="InterPro" id="IPR003245">
    <property type="entry name" value="Phytocyanin_dom"/>
</dbReference>
<dbReference type="SUPFAM" id="SSF49503">
    <property type="entry name" value="Cupredoxins"/>
    <property type="match status" value="1"/>
</dbReference>
<evidence type="ECO:0000313" key="12">
    <source>
        <dbReference type="Proteomes" id="UP000594263"/>
    </source>
</evidence>
<dbReference type="Proteomes" id="UP000594263">
    <property type="component" value="Unplaced"/>
</dbReference>
<keyword evidence="5" id="KW-1015">Disulfide bond</keyword>
<dbReference type="FunFam" id="2.60.40.420:FF:000010">
    <property type="entry name" value="Early nodulin-like protein 1"/>
    <property type="match status" value="1"/>
</dbReference>
<evidence type="ECO:0000256" key="3">
    <source>
        <dbReference type="ARBA" id="ARBA00022729"/>
    </source>
</evidence>
<dbReference type="OMA" id="KMIVRVM"/>
<evidence type="ECO:0000256" key="1">
    <source>
        <dbReference type="ARBA" id="ARBA00004609"/>
    </source>
</evidence>
<feature type="chain" id="PRO_5029843281" description="Phytocyanin domain-containing protein" evidence="9">
    <location>
        <begin position="21"/>
        <end position="167"/>
    </location>
</feature>
<evidence type="ECO:0000256" key="6">
    <source>
        <dbReference type="ARBA" id="ARBA00023180"/>
    </source>
</evidence>
<comment type="subcellular location">
    <subcellularLocation>
        <location evidence="1">Cell membrane</location>
        <topology evidence="1">Lipid-anchor</topology>
        <topology evidence="1">GPI-anchor</topology>
    </subcellularLocation>
</comment>
<keyword evidence="3 9" id="KW-0732">Signal</keyword>
<name>A0A7N0T7H8_KALFE</name>
<sequence>MASTSDLLLLLLTFFCFISAQHASALEFEVGGMEGWIVPPENDTSYYNDWASENRFRLGDLINFKYKKDSVMEVREGDYKTCNSTHPLFFSNTGHTEYKLRSKRAYYFISGVAGHCERGQKVIIKVLAADESRDEDEGGGPSGSAAAAMTFGASKLLLVPLVAVLFQ</sequence>
<dbReference type="EnsemblPlants" id="Kaladp0024s0679.1.v1.1">
    <property type="protein sequence ID" value="Kaladp0024s0679.1.v1.1"/>
    <property type="gene ID" value="Kaladp0024s0679.v1.1"/>
</dbReference>
<dbReference type="PANTHER" id="PTHR33021:SF49">
    <property type="entry name" value="EARLY NODULIN-LIKE PROTEIN 21"/>
    <property type="match status" value="1"/>
</dbReference>
<comment type="similarity">
    <text evidence="8">Belongs to the early nodulin-like (ENODL) family.</text>
</comment>